<organism evidence="1">
    <name type="scientific">Solumvirus sp</name>
    <dbReference type="NCBI Taxonomy" id="2487773"/>
    <lineage>
        <taxon>Viruses</taxon>
        <taxon>Pithoviruses</taxon>
    </lineage>
</organism>
<reference evidence="1" key="1">
    <citation type="submission" date="2018-10" db="EMBL/GenBank/DDBJ databases">
        <title>Hidden diversity of soil giant viruses.</title>
        <authorList>
            <person name="Schulz F."/>
            <person name="Alteio L."/>
            <person name="Goudeau D."/>
            <person name="Ryan E.M."/>
            <person name="Malmstrom R.R."/>
            <person name="Blanchard J."/>
            <person name="Woyke T."/>
        </authorList>
    </citation>
    <scope>NUCLEOTIDE SEQUENCE</scope>
    <source>
        <strain evidence="1">SMV1</strain>
    </source>
</reference>
<accession>A0A3G5AHY9</accession>
<sequence length="222" mass="25819">MSHILERTRKRISLFQRETAFSGVEDTSSTALSGNGKMEPGAPMRDARIFTTSDHYQLTNFMVSTGIPSVIEYDPISKRSGMTAILPLPKFITSSSINRNNINKIQIIDCNELDIDKLNHIIRSALTYQFFDMHKYAMMIAIKENGNILFRYRNENDKYHGLKITHNTSDINQAQYYWHGEEVTEEVFCLRYSYYLRVIHEFLTIEIGISRMVCDYLHDIIL</sequence>
<evidence type="ECO:0000313" key="1">
    <source>
        <dbReference type="EMBL" id="AYV86204.1"/>
    </source>
</evidence>
<name>A0A3G5AHY9_9VIRU</name>
<protein>
    <submittedName>
        <fullName evidence="1">Uncharacterized protein</fullName>
    </submittedName>
</protein>
<gene>
    <name evidence="1" type="ORF">Solumvirus2_11</name>
</gene>
<dbReference type="EMBL" id="MK072499">
    <property type="protein sequence ID" value="AYV86204.1"/>
    <property type="molecule type" value="Genomic_DNA"/>
</dbReference>
<proteinExistence type="predicted"/>